<dbReference type="AlphaFoldDB" id="A0A1H8QRL3"/>
<feature type="transmembrane region" description="Helical" evidence="1">
    <location>
        <begin position="100"/>
        <end position="119"/>
    </location>
</feature>
<keyword evidence="3" id="KW-1185">Reference proteome</keyword>
<evidence type="ECO:0000256" key="1">
    <source>
        <dbReference type="SAM" id="Phobius"/>
    </source>
</evidence>
<evidence type="ECO:0000313" key="2">
    <source>
        <dbReference type="EMBL" id="SEO56474.1"/>
    </source>
</evidence>
<feature type="transmembrane region" description="Helical" evidence="1">
    <location>
        <begin position="30"/>
        <end position="48"/>
    </location>
</feature>
<dbReference type="Proteomes" id="UP000198582">
    <property type="component" value="Unassembled WGS sequence"/>
</dbReference>
<protein>
    <submittedName>
        <fullName evidence="2">Uncharacterized protein</fullName>
    </submittedName>
</protein>
<dbReference type="EMBL" id="FOEF01000001">
    <property type="protein sequence ID" value="SEO56474.1"/>
    <property type="molecule type" value="Genomic_DNA"/>
</dbReference>
<evidence type="ECO:0000313" key="3">
    <source>
        <dbReference type="Proteomes" id="UP000198582"/>
    </source>
</evidence>
<name>A0A1H8QRL3_9PSEU</name>
<feature type="transmembrane region" description="Helical" evidence="1">
    <location>
        <begin position="131"/>
        <end position="150"/>
    </location>
</feature>
<organism evidence="2 3">
    <name type="scientific">Amycolatopsis saalfeldensis</name>
    <dbReference type="NCBI Taxonomy" id="394193"/>
    <lineage>
        <taxon>Bacteria</taxon>
        <taxon>Bacillati</taxon>
        <taxon>Actinomycetota</taxon>
        <taxon>Actinomycetes</taxon>
        <taxon>Pseudonocardiales</taxon>
        <taxon>Pseudonocardiaceae</taxon>
        <taxon>Amycolatopsis</taxon>
    </lineage>
</organism>
<feature type="transmembrane region" description="Helical" evidence="1">
    <location>
        <begin position="54"/>
        <end position="70"/>
    </location>
</feature>
<sequence length="305" mass="32762">MGGGGFFDRAAAYGERSAARERRWLLVARALRWPVLGVAVVVGLVAWWLSDWQMWPWLGGLGAVLLLGLTGTARRVGLAWTLAVTLAVVDVWLLTYVEPWWWLLLVGVAVLGAGVVAAVRLRLRERRAQTVAAVVVGVVLVVLSVVMLAVNAAERDRQAQAVLDQEHQNAVARILPRTPASMVDLLAEKIAFPTPDAVATACFYFAPPAQAQLARSRGVADCPAAIRSLAALVSAAGDYVNNLWLPGQATQDGPGGTLLVDACHLTFDRLTDDTPHPNPGPQLGLLTLQQQQGQGHLIVVYQPCR</sequence>
<accession>A0A1H8QRL3</accession>
<keyword evidence="1" id="KW-1133">Transmembrane helix</keyword>
<keyword evidence="1" id="KW-0472">Membrane</keyword>
<keyword evidence="1" id="KW-0812">Transmembrane</keyword>
<feature type="transmembrane region" description="Helical" evidence="1">
    <location>
        <begin position="77"/>
        <end position="94"/>
    </location>
</feature>
<proteinExistence type="predicted"/>
<reference evidence="2 3" key="1">
    <citation type="submission" date="2016-10" db="EMBL/GenBank/DDBJ databases">
        <authorList>
            <person name="de Groot N.N."/>
        </authorList>
    </citation>
    <scope>NUCLEOTIDE SEQUENCE [LARGE SCALE GENOMIC DNA]</scope>
    <source>
        <strain evidence="2 3">DSM 44993</strain>
    </source>
</reference>
<gene>
    <name evidence="2" type="ORF">SAMN04489732_101449</name>
</gene>